<evidence type="ECO:0000313" key="3">
    <source>
        <dbReference type="EMBL" id="MBH0776950.1"/>
    </source>
</evidence>
<keyword evidence="1" id="KW-0812">Transmembrane</keyword>
<evidence type="ECO:0000313" key="4">
    <source>
        <dbReference type="Proteomes" id="UP000655751"/>
    </source>
</evidence>
<feature type="transmembrane region" description="Helical" evidence="1">
    <location>
        <begin position="25"/>
        <end position="47"/>
    </location>
</feature>
<name>A0A931IBS4_9NOCA</name>
<feature type="transmembrane region" description="Helical" evidence="1">
    <location>
        <begin position="67"/>
        <end position="87"/>
    </location>
</feature>
<feature type="domain" description="DUF7144" evidence="2">
    <location>
        <begin position="25"/>
        <end position="136"/>
    </location>
</feature>
<dbReference type="Pfam" id="PF23636">
    <property type="entry name" value="DUF7144"/>
    <property type="match status" value="1"/>
</dbReference>
<protein>
    <recommendedName>
        <fullName evidence="2">DUF7144 domain-containing protein</fullName>
    </recommendedName>
</protein>
<comment type="caution">
    <text evidence="3">The sequence shown here is derived from an EMBL/GenBank/DDBJ whole genome shotgun (WGS) entry which is preliminary data.</text>
</comment>
<proteinExistence type="predicted"/>
<dbReference type="EMBL" id="JADMLG010000004">
    <property type="protein sequence ID" value="MBH0776950.1"/>
    <property type="molecule type" value="Genomic_DNA"/>
</dbReference>
<dbReference type="InterPro" id="IPR055568">
    <property type="entry name" value="DUF7144"/>
</dbReference>
<keyword evidence="1" id="KW-1133">Transmembrane helix</keyword>
<dbReference type="AlphaFoldDB" id="A0A931IBS4"/>
<evidence type="ECO:0000259" key="2">
    <source>
        <dbReference type="Pfam" id="PF23636"/>
    </source>
</evidence>
<organism evidence="3 4">
    <name type="scientific">Nocardia bovistercoris</name>
    <dbReference type="NCBI Taxonomy" id="2785916"/>
    <lineage>
        <taxon>Bacteria</taxon>
        <taxon>Bacillati</taxon>
        <taxon>Actinomycetota</taxon>
        <taxon>Actinomycetes</taxon>
        <taxon>Mycobacteriales</taxon>
        <taxon>Nocardiaceae</taxon>
        <taxon>Nocardia</taxon>
    </lineage>
</organism>
<accession>A0A931IBS4</accession>
<dbReference type="Proteomes" id="UP000655751">
    <property type="component" value="Unassembled WGS sequence"/>
</dbReference>
<feature type="transmembrane region" description="Helical" evidence="1">
    <location>
        <begin position="117"/>
        <end position="135"/>
    </location>
</feature>
<dbReference type="RefSeq" id="WP_196149300.1">
    <property type="nucleotide sequence ID" value="NZ_JADMLG010000004.1"/>
</dbReference>
<sequence>MSHASDPRPTPTFSLRQRVAEGTSLAVAVLLFTVAVLSAFEGLSALFSDEIYVTGTRYTYRFDTTAWGWIHIVLGLVLALCAVGLLIGTMWGRYAAICLAALSIVMNFLSLPYYPAWSILVIGMNTVVIWAIATWRPDRDLADCRAAHESQ</sequence>
<keyword evidence="1" id="KW-0472">Membrane</keyword>
<evidence type="ECO:0000256" key="1">
    <source>
        <dbReference type="SAM" id="Phobius"/>
    </source>
</evidence>
<keyword evidence="4" id="KW-1185">Reference proteome</keyword>
<gene>
    <name evidence="3" type="ORF">IT779_11710</name>
</gene>
<reference evidence="3" key="1">
    <citation type="submission" date="2020-11" db="EMBL/GenBank/DDBJ databases">
        <title>Nocardia NEAU-351.nov., a novel actinomycete isolated from the cow dung.</title>
        <authorList>
            <person name="Zhang X."/>
        </authorList>
    </citation>
    <scope>NUCLEOTIDE SEQUENCE</scope>
    <source>
        <strain evidence="3">NEAU-351</strain>
    </source>
</reference>